<dbReference type="EMBL" id="ML210151">
    <property type="protein sequence ID" value="TFK29123.1"/>
    <property type="molecule type" value="Genomic_DNA"/>
</dbReference>
<feature type="transmembrane region" description="Helical" evidence="2">
    <location>
        <begin position="26"/>
        <end position="43"/>
    </location>
</feature>
<dbReference type="STRING" id="230819.A0A5C3L9F7"/>
<gene>
    <name evidence="3" type="ORF">FA15DRAFT_632608</name>
</gene>
<dbReference type="OrthoDB" id="3198959at2759"/>
<evidence type="ECO:0000256" key="1">
    <source>
        <dbReference type="SAM" id="MobiDB-lite"/>
    </source>
</evidence>
<organism evidence="3 4">
    <name type="scientific">Coprinopsis marcescibilis</name>
    <name type="common">Agaric fungus</name>
    <name type="synonym">Psathyrella marcescibilis</name>
    <dbReference type="NCBI Taxonomy" id="230819"/>
    <lineage>
        <taxon>Eukaryota</taxon>
        <taxon>Fungi</taxon>
        <taxon>Dikarya</taxon>
        <taxon>Basidiomycota</taxon>
        <taxon>Agaricomycotina</taxon>
        <taxon>Agaricomycetes</taxon>
        <taxon>Agaricomycetidae</taxon>
        <taxon>Agaricales</taxon>
        <taxon>Agaricineae</taxon>
        <taxon>Psathyrellaceae</taxon>
        <taxon>Coprinopsis</taxon>
    </lineage>
</organism>
<keyword evidence="2" id="KW-0812">Transmembrane</keyword>
<proteinExistence type="predicted"/>
<sequence length="140" mass="15728">MAPLGIPLLPGEPKESPKPQPIGNELVIFLITTCTLCGLFLLYRRSEMLRKVVSHRLKTFRRSEGHIRLSEEDGPSTVEFLAEDFDEDNEHLDMDSSTQAWREPNPHRILAISEQELTTLPPRSSEDTPSSLQHPPAASS</sequence>
<accession>A0A5C3L9F7</accession>
<keyword evidence="4" id="KW-1185">Reference proteome</keyword>
<feature type="region of interest" description="Disordered" evidence="1">
    <location>
        <begin position="116"/>
        <end position="140"/>
    </location>
</feature>
<dbReference type="AlphaFoldDB" id="A0A5C3L9F7"/>
<name>A0A5C3L9F7_COPMA</name>
<keyword evidence="2" id="KW-1133">Transmembrane helix</keyword>
<evidence type="ECO:0000313" key="3">
    <source>
        <dbReference type="EMBL" id="TFK29123.1"/>
    </source>
</evidence>
<protein>
    <submittedName>
        <fullName evidence="3">Uncharacterized protein</fullName>
    </submittedName>
</protein>
<evidence type="ECO:0000256" key="2">
    <source>
        <dbReference type="SAM" id="Phobius"/>
    </source>
</evidence>
<dbReference type="Proteomes" id="UP000307440">
    <property type="component" value="Unassembled WGS sequence"/>
</dbReference>
<evidence type="ECO:0000313" key="4">
    <source>
        <dbReference type="Proteomes" id="UP000307440"/>
    </source>
</evidence>
<reference evidence="3 4" key="1">
    <citation type="journal article" date="2019" name="Nat. Ecol. Evol.">
        <title>Megaphylogeny resolves global patterns of mushroom evolution.</title>
        <authorList>
            <person name="Varga T."/>
            <person name="Krizsan K."/>
            <person name="Foldi C."/>
            <person name="Dima B."/>
            <person name="Sanchez-Garcia M."/>
            <person name="Sanchez-Ramirez S."/>
            <person name="Szollosi G.J."/>
            <person name="Szarkandi J.G."/>
            <person name="Papp V."/>
            <person name="Albert L."/>
            <person name="Andreopoulos W."/>
            <person name="Angelini C."/>
            <person name="Antonin V."/>
            <person name="Barry K.W."/>
            <person name="Bougher N.L."/>
            <person name="Buchanan P."/>
            <person name="Buyck B."/>
            <person name="Bense V."/>
            <person name="Catcheside P."/>
            <person name="Chovatia M."/>
            <person name="Cooper J."/>
            <person name="Damon W."/>
            <person name="Desjardin D."/>
            <person name="Finy P."/>
            <person name="Geml J."/>
            <person name="Haridas S."/>
            <person name="Hughes K."/>
            <person name="Justo A."/>
            <person name="Karasinski D."/>
            <person name="Kautmanova I."/>
            <person name="Kiss B."/>
            <person name="Kocsube S."/>
            <person name="Kotiranta H."/>
            <person name="LaButti K.M."/>
            <person name="Lechner B.E."/>
            <person name="Liimatainen K."/>
            <person name="Lipzen A."/>
            <person name="Lukacs Z."/>
            <person name="Mihaltcheva S."/>
            <person name="Morgado L.N."/>
            <person name="Niskanen T."/>
            <person name="Noordeloos M.E."/>
            <person name="Ohm R.A."/>
            <person name="Ortiz-Santana B."/>
            <person name="Ovrebo C."/>
            <person name="Racz N."/>
            <person name="Riley R."/>
            <person name="Savchenko A."/>
            <person name="Shiryaev A."/>
            <person name="Soop K."/>
            <person name="Spirin V."/>
            <person name="Szebenyi C."/>
            <person name="Tomsovsky M."/>
            <person name="Tulloss R.E."/>
            <person name="Uehling J."/>
            <person name="Grigoriev I.V."/>
            <person name="Vagvolgyi C."/>
            <person name="Papp T."/>
            <person name="Martin F.M."/>
            <person name="Miettinen O."/>
            <person name="Hibbett D.S."/>
            <person name="Nagy L.G."/>
        </authorList>
    </citation>
    <scope>NUCLEOTIDE SEQUENCE [LARGE SCALE GENOMIC DNA]</scope>
    <source>
        <strain evidence="3 4">CBS 121175</strain>
    </source>
</reference>
<keyword evidence="2" id="KW-0472">Membrane</keyword>